<organism evidence="1 2">
    <name type="scientific">Lindgomyces ingoldianus</name>
    <dbReference type="NCBI Taxonomy" id="673940"/>
    <lineage>
        <taxon>Eukaryota</taxon>
        <taxon>Fungi</taxon>
        <taxon>Dikarya</taxon>
        <taxon>Ascomycota</taxon>
        <taxon>Pezizomycotina</taxon>
        <taxon>Dothideomycetes</taxon>
        <taxon>Pleosporomycetidae</taxon>
        <taxon>Pleosporales</taxon>
        <taxon>Lindgomycetaceae</taxon>
        <taxon>Lindgomyces</taxon>
    </lineage>
</organism>
<name>A0ACB6R0N3_9PLEO</name>
<accession>A0ACB6R0N3</accession>
<keyword evidence="2" id="KW-1185">Reference proteome</keyword>
<evidence type="ECO:0000313" key="1">
    <source>
        <dbReference type="EMBL" id="KAF2472814.1"/>
    </source>
</evidence>
<comment type="caution">
    <text evidence="1">The sequence shown here is derived from an EMBL/GenBank/DDBJ whole genome shotgun (WGS) entry which is preliminary data.</text>
</comment>
<proteinExistence type="predicted"/>
<gene>
    <name evidence="1" type="ORF">BDR25DRAFT_283354</name>
</gene>
<protein>
    <submittedName>
        <fullName evidence="1">Uncharacterized protein</fullName>
    </submittedName>
</protein>
<evidence type="ECO:0000313" key="2">
    <source>
        <dbReference type="Proteomes" id="UP000799755"/>
    </source>
</evidence>
<dbReference type="EMBL" id="MU003501">
    <property type="protein sequence ID" value="KAF2472814.1"/>
    <property type="molecule type" value="Genomic_DNA"/>
</dbReference>
<reference evidence="1" key="1">
    <citation type="journal article" date="2020" name="Stud. Mycol.">
        <title>101 Dothideomycetes genomes: a test case for predicting lifestyles and emergence of pathogens.</title>
        <authorList>
            <person name="Haridas S."/>
            <person name="Albert R."/>
            <person name="Binder M."/>
            <person name="Bloem J."/>
            <person name="Labutti K."/>
            <person name="Salamov A."/>
            <person name="Andreopoulos B."/>
            <person name="Baker S."/>
            <person name="Barry K."/>
            <person name="Bills G."/>
            <person name="Bluhm B."/>
            <person name="Cannon C."/>
            <person name="Castanera R."/>
            <person name="Culley D."/>
            <person name="Daum C."/>
            <person name="Ezra D."/>
            <person name="Gonzalez J."/>
            <person name="Henrissat B."/>
            <person name="Kuo A."/>
            <person name="Liang C."/>
            <person name="Lipzen A."/>
            <person name="Lutzoni F."/>
            <person name="Magnuson J."/>
            <person name="Mondo S."/>
            <person name="Nolan M."/>
            <person name="Ohm R."/>
            <person name="Pangilinan J."/>
            <person name="Park H.-J."/>
            <person name="Ramirez L."/>
            <person name="Alfaro M."/>
            <person name="Sun H."/>
            <person name="Tritt A."/>
            <person name="Yoshinaga Y."/>
            <person name="Zwiers L.-H."/>
            <person name="Turgeon B."/>
            <person name="Goodwin S."/>
            <person name="Spatafora J."/>
            <person name="Crous P."/>
            <person name="Grigoriev I."/>
        </authorList>
    </citation>
    <scope>NUCLEOTIDE SEQUENCE</scope>
    <source>
        <strain evidence="1">ATCC 200398</strain>
    </source>
</reference>
<sequence length="219" mass="24424">MPIRLAAFSDHSAIATVCSAAFFDEDLFGRVMHPHRHKYPNDPTLWWHAHDGGKEKVVGVGIWERQGKGGKKMQLSIIDPRNLLTTLTKITNRINSILYPNRALDASKSHLLSAGMPFSRHHWAGEREDNWYLSLLAVHPDWQGHGFGRELVEWGLQQAEKENVHASVMSSDGKENFYLKCGFEEIVGNATEGEGNPLAGIRGGAILFRYPMHGVEAGS</sequence>
<dbReference type="Proteomes" id="UP000799755">
    <property type="component" value="Unassembled WGS sequence"/>
</dbReference>